<dbReference type="InterPro" id="IPR016163">
    <property type="entry name" value="Ald_DH_C"/>
</dbReference>
<evidence type="ECO:0000313" key="6">
    <source>
        <dbReference type="EMBL" id="DBA28203.1"/>
    </source>
</evidence>
<keyword evidence="3" id="KW-0520">NAD</keyword>
<name>A0AAV3AS71_PYXAD</name>
<keyword evidence="2" id="KW-0560">Oxidoreductase</keyword>
<dbReference type="GO" id="GO:0004029">
    <property type="term" value="F:aldehyde dehydrogenase (NAD+) activity"/>
    <property type="evidence" value="ECO:0007669"/>
    <property type="project" value="UniProtKB-EC"/>
</dbReference>
<protein>
    <recommendedName>
        <fullName evidence="4">aldehyde dehydrogenase (NAD(+))</fullName>
        <ecNumber evidence="4">1.2.1.3</ecNumber>
    </recommendedName>
</protein>
<evidence type="ECO:0000256" key="1">
    <source>
        <dbReference type="ARBA" id="ARBA00009986"/>
    </source>
</evidence>
<dbReference type="InterPro" id="IPR016161">
    <property type="entry name" value="Ald_DH/histidinol_DH"/>
</dbReference>
<evidence type="ECO:0000256" key="3">
    <source>
        <dbReference type="ARBA" id="ARBA00023027"/>
    </source>
</evidence>
<comment type="similarity">
    <text evidence="1">Belongs to the aldehyde dehydrogenase family.</text>
</comment>
<comment type="caution">
    <text evidence="6">The sequence shown here is derived from an EMBL/GenBank/DDBJ whole genome shotgun (WGS) entry which is preliminary data.</text>
</comment>
<dbReference type="AlphaFoldDB" id="A0AAV3AS71"/>
<sequence>MFRFQAHQRIATFRQLVASYSVTKVQKPLKDVRYTKLFINNEWHNAVSGKTFPTVDPSTGEIITFVAEADKVDVDLAVQAAKQAFRLGSPWRTMDASYRGTLLNRLADLIERDRVYLASLESFDTGKPFTVSYHLDVGETIKVFRYFAQFADKIHGKTIPMDGPFFCYTRHEPVGVCGQIIPWNFPLVMQSWKLAPALATGNTMVMKVAEQTPLSALYIASLTKEAGFPPGVVNILTGYGPTAGEALLRHIDVDMIAFTGSTNVGRLIQRAAGESNLKRVILGLSGKSPCIVLADANLDHAVELCHEAVFLNMGQGCSAGSRTYVEESIYNEFLERAVEKANSRKIGDPFESDTQHGPQIDQKQFDTILNYIHIGKNEGAKLVSGGERYGDQGFFIKPTVFADVHDNMRIAKEEIFGPVQSILKFRTMDEVIERANNTKYGLAAGVVTKDLDKAMHLTRSLQAGTVWVNTYGMVSCQTPFGGYKESGNVKELGEDGLQAYTNLKNIIVKIPDNS</sequence>
<dbReference type="FunFam" id="3.40.605.10:FF:000029">
    <property type="entry name" value="Aldehyde dehydrogenase, mitochondrial"/>
    <property type="match status" value="1"/>
</dbReference>
<keyword evidence="7" id="KW-1185">Reference proteome</keyword>
<dbReference type="PANTHER" id="PTHR11699">
    <property type="entry name" value="ALDEHYDE DEHYDROGENASE-RELATED"/>
    <property type="match status" value="1"/>
</dbReference>
<dbReference type="Pfam" id="PF00171">
    <property type="entry name" value="Aldedh"/>
    <property type="match status" value="1"/>
</dbReference>
<dbReference type="Gene3D" id="3.40.309.10">
    <property type="entry name" value="Aldehyde Dehydrogenase, Chain A, domain 2"/>
    <property type="match status" value="1"/>
</dbReference>
<feature type="domain" description="Aldehyde dehydrogenase" evidence="5">
    <location>
        <begin position="43"/>
        <end position="506"/>
    </location>
</feature>
<evidence type="ECO:0000313" key="7">
    <source>
        <dbReference type="Proteomes" id="UP001181693"/>
    </source>
</evidence>
<reference evidence="6" key="1">
    <citation type="thesis" date="2020" institute="ProQuest LLC" country="789 East Eisenhower Parkway, Ann Arbor, MI, USA">
        <title>Comparative Genomics and Chromosome Evolution.</title>
        <authorList>
            <person name="Mudd A.B."/>
        </authorList>
    </citation>
    <scope>NUCLEOTIDE SEQUENCE</scope>
    <source>
        <strain evidence="6">1538</strain>
        <tissue evidence="6">Blood</tissue>
    </source>
</reference>
<accession>A0AAV3AS71</accession>
<organism evidence="6 7">
    <name type="scientific">Pyxicephalus adspersus</name>
    <name type="common">African bullfrog</name>
    <dbReference type="NCBI Taxonomy" id="30357"/>
    <lineage>
        <taxon>Eukaryota</taxon>
        <taxon>Metazoa</taxon>
        <taxon>Chordata</taxon>
        <taxon>Craniata</taxon>
        <taxon>Vertebrata</taxon>
        <taxon>Euteleostomi</taxon>
        <taxon>Amphibia</taxon>
        <taxon>Batrachia</taxon>
        <taxon>Anura</taxon>
        <taxon>Neobatrachia</taxon>
        <taxon>Ranoidea</taxon>
        <taxon>Pyxicephalidae</taxon>
        <taxon>Pyxicephalinae</taxon>
        <taxon>Pyxicephalus</taxon>
    </lineage>
</organism>
<dbReference type="FunFam" id="3.40.309.10:FF:000001">
    <property type="entry name" value="Mitochondrial aldehyde dehydrogenase 2"/>
    <property type="match status" value="1"/>
</dbReference>
<dbReference type="InterPro" id="IPR015590">
    <property type="entry name" value="Aldehyde_DH_dom"/>
</dbReference>
<evidence type="ECO:0000259" key="5">
    <source>
        <dbReference type="Pfam" id="PF00171"/>
    </source>
</evidence>
<dbReference type="CDD" id="cd07141">
    <property type="entry name" value="ALDH_F1AB_F2_RALDH1"/>
    <property type="match status" value="1"/>
</dbReference>
<dbReference type="Gene3D" id="3.40.605.10">
    <property type="entry name" value="Aldehyde Dehydrogenase, Chain A, domain 1"/>
    <property type="match status" value="1"/>
</dbReference>
<dbReference type="InterPro" id="IPR016162">
    <property type="entry name" value="Ald_DH_N"/>
</dbReference>
<evidence type="ECO:0000256" key="4">
    <source>
        <dbReference type="ARBA" id="ARBA00024226"/>
    </source>
</evidence>
<evidence type="ECO:0000256" key="2">
    <source>
        <dbReference type="ARBA" id="ARBA00023002"/>
    </source>
</evidence>
<dbReference type="EC" id="1.2.1.3" evidence="4"/>
<dbReference type="Proteomes" id="UP001181693">
    <property type="component" value="Unassembled WGS sequence"/>
</dbReference>
<dbReference type="SUPFAM" id="SSF53720">
    <property type="entry name" value="ALDH-like"/>
    <property type="match status" value="1"/>
</dbReference>
<proteinExistence type="inferred from homology"/>
<gene>
    <name evidence="6" type="ORF">GDO54_008599</name>
</gene>
<dbReference type="EMBL" id="DYDO01000003">
    <property type="protein sequence ID" value="DBA28203.1"/>
    <property type="molecule type" value="Genomic_DNA"/>
</dbReference>